<comment type="similarity">
    <text evidence="2 14">Belongs to the UppP family.</text>
</comment>
<keyword evidence="8 14" id="KW-1133">Transmembrane helix</keyword>
<keyword evidence="6 14" id="KW-0812">Transmembrane</keyword>
<dbReference type="InterPro" id="IPR003824">
    <property type="entry name" value="UppP"/>
</dbReference>
<dbReference type="GO" id="GO:0050380">
    <property type="term" value="F:undecaprenyl-diphosphatase activity"/>
    <property type="evidence" value="ECO:0007669"/>
    <property type="project" value="UniProtKB-UniRule"/>
</dbReference>
<protein>
    <recommendedName>
        <fullName evidence="4 14">Undecaprenyl-diphosphatase</fullName>
        <ecNumber evidence="3 14">3.6.1.27</ecNumber>
    </recommendedName>
    <alternativeName>
        <fullName evidence="12 14">Bacitracin resistance protein</fullName>
    </alternativeName>
    <alternativeName>
        <fullName evidence="11 14">Undecaprenyl pyrophosphate phosphatase</fullName>
    </alternativeName>
</protein>
<dbReference type="GO" id="GO:0009252">
    <property type="term" value="P:peptidoglycan biosynthetic process"/>
    <property type="evidence" value="ECO:0007669"/>
    <property type="project" value="UniProtKB-KW"/>
</dbReference>
<dbReference type="PANTHER" id="PTHR30622:SF2">
    <property type="entry name" value="UNDECAPRENYL-DIPHOSPHATASE"/>
    <property type="match status" value="1"/>
</dbReference>
<dbReference type="PANTHER" id="PTHR30622">
    <property type="entry name" value="UNDECAPRENYL-DIPHOSPHATASE"/>
    <property type="match status" value="1"/>
</dbReference>
<evidence type="ECO:0000256" key="12">
    <source>
        <dbReference type="ARBA" id="ARBA00032932"/>
    </source>
</evidence>
<evidence type="ECO:0000256" key="10">
    <source>
        <dbReference type="ARBA" id="ARBA00023251"/>
    </source>
</evidence>
<comment type="caution">
    <text evidence="14">Lacks conserved residue(s) required for the propagation of feature annotation.</text>
</comment>
<dbReference type="Proteomes" id="UP000603545">
    <property type="component" value="Unassembled WGS sequence"/>
</dbReference>
<evidence type="ECO:0000313" key="15">
    <source>
        <dbReference type="EMBL" id="MBC8199022.1"/>
    </source>
</evidence>
<comment type="caution">
    <text evidence="15">The sequence shown here is derived from an EMBL/GenBank/DDBJ whole genome shotgun (WGS) entry which is preliminary data.</text>
</comment>
<accession>A0A8J6N720</accession>
<evidence type="ECO:0000313" key="16">
    <source>
        <dbReference type="Proteomes" id="UP000603545"/>
    </source>
</evidence>
<evidence type="ECO:0000256" key="6">
    <source>
        <dbReference type="ARBA" id="ARBA00022692"/>
    </source>
</evidence>
<sequence>MDLLQAIILGVIQGLTEFLPVSSSGHLVIFQNLFGINEPELFFDISVHVGTLAAIVIFFWKEIRAIIISSARFIVLALKKRASFHNVYEDGDAKLAILIVVGSIPTAIIGILFHKIADILFSSVVLVGFMLIITGLLLWGTRWVKKDRKSINDFSIRDALIIGLVQGMAIIPGISRSGSTIAVGLFLGLNRETAARYSFLLSIPAILGASALSLNHLSAHNVPLKVTLFGAFTSCIVGYWALKLLVKIVKHGRMQIFAPYCWAIGILALIW</sequence>
<dbReference type="EC" id="3.6.1.27" evidence="3 14"/>
<keyword evidence="5 14" id="KW-1003">Cell membrane</keyword>
<keyword evidence="14" id="KW-0961">Cell wall biogenesis/degradation</keyword>
<dbReference type="GO" id="GO:0046677">
    <property type="term" value="P:response to antibiotic"/>
    <property type="evidence" value="ECO:0007669"/>
    <property type="project" value="UniProtKB-UniRule"/>
</dbReference>
<dbReference type="Pfam" id="PF02673">
    <property type="entry name" value="BacA"/>
    <property type="match status" value="1"/>
</dbReference>
<dbReference type="AlphaFoldDB" id="A0A8J6N720"/>
<feature type="transmembrane region" description="Helical" evidence="14">
    <location>
        <begin position="226"/>
        <end position="242"/>
    </location>
</feature>
<feature type="transmembrane region" description="Helical" evidence="14">
    <location>
        <begin position="95"/>
        <end position="113"/>
    </location>
</feature>
<evidence type="ECO:0000256" key="8">
    <source>
        <dbReference type="ARBA" id="ARBA00022989"/>
    </source>
</evidence>
<evidence type="ECO:0000256" key="2">
    <source>
        <dbReference type="ARBA" id="ARBA00010621"/>
    </source>
</evidence>
<keyword evidence="14" id="KW-0133">Cell shape</keyword>
<feature type="transmembrane region" description="Helical" evidence="14">
    <location>
        <begin position="194"/>
        <end position="214"/>
    </location>
</feature>
<dbReference type="EMBL" id="JACNLL010000030">
    <property type="protein sequence ID" value="MBC8199022.1"/>
    <property type="molecule type" value="Genomic_DNA"/>
</dbReference>
<dbReference type="GO" id="GO:0071555">
    <property type="term" value="P:cell wall organization"/>
    <property type="evidence" value="ECO:0007669"/>
    <property type="project" value="UniProtKB-KW"/>
</dbReference>
<evidence type="ECO:0000256" key="9">
    <source>
        <dbReference type="ARBA" id="ARBA00023136"/>
    </source>
</evidence>
<feature type="transmembrane region" description="Helical" evidence="14">
    <location>
        <begin position="119"/>
        <end position="139"/>
    </location>
</feature>
<keyword evidence="14" id="KW-0573">Peptidoglycan synthesis</keyword>
<evidence type="ECO:0000256" key="7">
    <source>
        <dbReference type="ARBA" id="ARBA00022801"/>
    </source>
</evidence>
<evidence type="ECO:0000256" key="13">
    <source>
        <dbReference type="ARBA" id="ARBA00047594"/>
    </source>
</evidence>
<evidence type="ECO:0000256" key="14">
    <source>
        <dbReference type="HAMAP-Rule" id="MF_01006"/>
    </source>
</evidence>
<organism evidence="15 16">
    <name type="scientific">Candidatus Desulfaltia bathyphila</name>
    <dbReference type="NCBI Taxonomy" id="2841697"/>
    <lineage>
        <taxon>Bacteria</taxon>
        <taxon>Pseudomonadati</taxon>
        <taxon>Thermodesulfobacteriota</taxon>
        <taxon>Desulfobacteria</taxon>
        <taxon>Desulfobacterales</taxon>
        <taxon>Desulfobacterales incertae sedis</taxon>
        <taxon>Candidatus Desulfaltia</taxon>
    </lineage>
</organism>
<keyword evidence="7 14" id="KW-0378">Hydrolase</keyword>
<evidence type="ECO:0000256" key="5">
    <source>
        <dbReference type="ARBA" id="ARBA00022475"/>
    </source>
</evidence>
<keyword evidence="10 14" id="KW-0046">Antibiotic resistance</keyword>
<dbReference type="GO" id="GO:0005886">
    <property type="term" value="C:plasma membrane"/>
    <property type="evidence" value="ECO:0007669"/>
    <property type="project" value="UniProtKB-SubCell"/>
</dbReference>
<comment type="miscellaneous">
    <text evidence="14">Bacitracin is thought to be involved in the inhibition of peptidoglycan synthesis by sequestering undecaprenyl diphosphate, thereby reducing the pool of lipid carrier available.</text>
</comment>
<evidence type="ECO:0000256" key="3">
    <source>
        <dbReference type="ARBA" id="ARBA00012374"/>
    </source>
</evidence>
<dbReference type="HAMAP" id="MF_01006">
    <property type="entry name" value="Undec_diphosphatase"/>
    <property type="match status" value="1"/>
</dbReference>
<comment type="function">
    <text evidence="14">Catalyzes the dephosphorylation of undecaprenyl diphosphate (UPP). Confers resistance to bacitracin.</text>
</comment>
<gene>
    <name evidence="14" type="primary">uppP</name>
    <name evidence="15" type="ORF">H8E80_03115</name>
</gene>
<dbReference type="GO" id="GO:0008360">
    <property type="term" value="P:regulation of cell shape"/>
    <property type="evidence" value="ECO:0007669"/>
    <property type="project" value="UniProtKB-KW"/>
</dbReference>
<comment type="catalytic activity">
    <reaction evidence="13 14">
        <text>di-trans,octa-cis-undecaprenyl diphosphate + H2O = di-trans,octa-cis-undecaprenyl phosphate + phosphate + H(+)</text>
        <dbReference type="Rhea" id="RHEA:28094"/>
        <dbReference type="ChEBI" id="CHEBI:15377"/>
        <dbReference type="ChEBI" id="CHEBI:15378"/>
        <dbReference type="ChEBI" id="CHEBI:43474"/>
        <dbReference type="ChEBI" id="CHEBI:58405"/>
        <dbReference type="ChEBI" id="CHEBI:60392"/>
        <dbReference type="EC" id="3.6.1.27"/>
    </reaction>
</comment>
<keyword evidence="9 14" id="KW-0472">Membrane</keyword>
<proteinExistence type="inferred from homology"/>
<comment type="subcellular location">
    <subcellularLocation>
        <location evidence="1 14">Cell membrane</location>
        <topology evidence="1 14">Multi-pass membrane protein</topology>
    </subcellularLocation>
</comment>
<evidence type="ECO:0000256" key="4">
    <source>
        <dbReference type="ARBA" id="ARBA00021581"/>
    </source>
</evidence>
<reference evidence="15 16" key="1">
    <citation type="submission" date="2020-08" db="EMBL/GenBank/DDBJ databases">
        <title>Bridging the membrane lipid divide: bacteria of the FCB group superphylum have the potential to synthesize archaeal ether lipids.</title>
        <authorList>
            <person name="Villanueva L."/>
            <person name="Von Meijenfeldt F.A.B."/>
            <person name="Westbye A.B."/>
            <person name="Yadav S."/>
            <person name="Hopmans E.C."/>
            <person name="Dutilh B.E."/>
            <person name="Sinninghe Damste J.S."/>
        </authorList>
    </citation>
    <scope>NUCLEOTIDE SEQUENCE [LARGE SCALE GENOMIC DNA]</scope>
    <source>
        <strain evidence="15">NIOZ-UU82</strain>
    </source>
</reference>
<evidence type="ECO:0000256" key="11">
    <source>
        <dbReference type="ARBA" id="ARBA00032707"/>
    </source>
</evidence>
<name>A0A8J6N720_9BACT</name>
<evidence type="ECO:0000256" key="1">
    <source>
        <dbReference type="ARBA" id="ARBA00004651"/>
    </source>
</evidence>